<dbReference type="Gene3D" id="1.10.510.10">
    <property type="entry name" value="Transferase(Phosphotransferase) domain 1"/>
    <property type="match status" value="1"/>
</dbReference>
<protein>
    <recommendedName>
        <fullName evidence="1">Protein kinase domain-containing protein</fullName>
    </recommendedName>
</protein>
<name>A0A9P9FXY6_FUSRE</name>
<keyword evidence="3" id="KW-1185">Reference proteome</keyword>
<dbReference type="RefSeq" id="XP_046042075.1">
    <property type="nucleotide sequence ID" value="XM_046201575.1"/>
</dbReference>
<evidence type="ECO:0000313" key="3">
    <source>
        <dbReference type="Proteomes" id="UP000720189"/>
    </source>
</evidence>
<reference evidence="2" key="1">
    <citation type="journal article" date="2021" name="Nat. Commun.">
        <title>Genetic determinants of endophytism in the Arabidopsis root mycobiome.</title>
        <authorList>
            <person name="Mesny F."/>
            <person name="Miyauchi S."/>
            <person name="Thiergart T."/>
            <person name="Pickel B."/>
            <person name="Atanasova L."/>
            <person name="Karlsson M."/>
            <person name="Huettel B."/>
            <person name="Barry K.W."/>
            <person name="Haridas S."/>
            <person name="Chen C."/>
            <person name="Bauer D."/>
            <person name="Andreopoulos W."/>
            <person name="Pangilinan J."/>
            <person name="LaButti K."/>
            <person name="Riley R."/>
            <person name="Lipzen A."/>
            <person name="Clum A."/>
            <person name="Drula E."/>
            <person name="Henrissat B."/>
            <person name="Kohler A."/>
            <person name="Grigoriev I.V."/>
            <person name="Martin F.M."/>
            <person name="Hacquard S."/>
        </authorList>
    </citation>
    <scope>NUCLEOTIDE SEQUENCE</scope>
    <source>
        <strain evidence="2">MPI-CAGE-AT-0023</strain>
    </source>
</reference>
<dbReference type="GO" id="GO:0004672">
    <property type="term" value="F:protein kinase activity"/>
    <property type="evidence" value="ECO:0007669"/>
    <property type="project" value="InterPro"/>
</dbReference>
<accession>A0A9P9FXY6</accession>
<evidence type="ECO:0000313" key="2">
    <source>
        <dbReference type="EMBL" id="KAH7220471.1"/>
    </source>
</evidence>
<dbReference type="SUPFAM" id="SSF56112">
    <property type="entry name" value="Protein kinase-like (PK-like)"/>
    <property type="match status" value="1"/>
</dbReference>
<organism evidence="2 3">
    <name type="scientific">Fusarium redolens</name>
    <dbReference type="NCBI Taxonomy" id="48865"/>
    <lineage>
        <taxon>Eukaryota</taxon>
        <taxon>Fungi</taxon>
        <taxon>Dikarya</taxon>
        <taxon>Ascomycota</taxon>
        <taxon>Pezizomycotina</taxon>
        <taxon>Sordariomycetes</taxon>
        <taxon>Hypocreomycetidae</taxon>
        <taxon>Hypocreales</taxon>
        <taxon>Nectriaceae</taxon>
        <taxon>Fusarium</taxon>
        <taxon>Fusarium redolens species complex</taxon>
    </lineage>
</organism>
<dbReference type="GO" id="GO:0005524">
    <property type="term" value="F:ATP binding"/>
    <property type="evidence" value="ECO:0007669"/>
    <property type="project" value="InterPro"/>
</dbReference>
<dbReference type="EMBL" id="JAGMUX010000028">
    <property type="protein sequence ID" value="KAH7220471.1"/>
    <property type="molecule type" value="Genomic_DNA"/>
</dbReference>
<feature type="domain" description="Protein kinase" evidence="1">
    <location>
        <begin position="211"/>
        <end position="497"/>
    </location>
</feature>
<evidence type="ECO:0000259" key="1">
    <source>
        <dbReference type="PROSITE" id="PS50011"/>
    </source>
</evidence>
<dbReference type="GeneID" id="70231529"/>
<dbReference type="InterPro" id="IPR011009">
    <property type="entry name" value="Kinase-like_dom_sf"/>
</dbReference>
<dbReference type="PANTHER" id="PTHR37542">
    <property type="entry name" value="HELO DOMAIN-CONTAINING PROTEIN-RELATED"/>
    <property type="match status" value="1"/>
</dbReference>
<dbReference type="Proteomes" id="UP000720189">
    <property type="component" value="Unassembled WGS sequence"/>
</dbReference>
<dbReference type="PANTHER" id="PTHR37542:SF1">
    <property type="entry name" value="PRION-INHIBITION AND PROPAGATION HELO DOMAIN-CONTAINING PROTEIN"/>
    <property type="match status" value="1"/>
</dbReference>
<proteinExistence type="predicted"/>
<sequence>MSGPELGLAIWAAVDLGLKWGNKLIVLCHSIKNAPKELTERVIRVETCSVRISQQMEHTRHVVAAMEPAHQELHLHTLEVVSGRLQAVYQELSAFSRLLKPISSTSDDKTKTSQRSLAMNRTLYALKKKGIDESISELEKWQSTFDISWLLILKTAEQGMSTTNETEATMQSPSNVPGKLTGRPLFMAETGRAVFLRPEGVDMSSACKIAYCESQFLTRGSEGLVLDSLVCSQPSTASRSLATKDVKSLAQKLHAYEGPGFGLFKCKGVLKQGSGELNTNQLNFTFVFQVPRHLQEPRSMRDFLLSQERPHSLSDIIRIGRELAKAVSYVHLLDFVHKNIRPESILLPRHTETNELVAYLVGFQKFRKDGGMTSRLGTSDWEQSLYCHPRRYGKKPEDAYIMQHDIYSLGVCLLEIGLWESFITYTETGQVIPSALIESYLSSDAISGIETLKNRLVTLARTKLPGRTGSKYAEIVETCLTCLDEGNADFGDESEFLDTDGILVGVRYIEKVVTKLDLLNI</sequence>
<gene>
    <name evidence="2" type="ORF">BKA55DRAFT_743952</name>
</gene>
<dbReference type="AlphaFoldDB" id="A0A9P9FXY6"/>
<comment type="caution">
    <text evidence="2">The sequence shown here is derived from an EMBL/GenBank/DDBJ whole genome shotgun (WGS) entry which is preliminary data.</text>
</comment>
<dbReference type="InterPro" id="IPR000719">
    <property type="entry name" value="Prot_kinase_dom"/>
</dbReference>
<dbReference type="OrthoDB" id="1911848at2759"/>
<dbReference type="PROSITE" id="PS50011">
    <property type="entry name" value="PROTEIN_KINASE_DOM"/>
    <property type="match status" value="1"/>
</dbReference>